<dbReference type="EMBL" id="JAPDGR010005475">
    <property type="protein sequence ID" value="KAJ2965701.1"/>
    <property type="molecule type" value="Genomic_DNA"/>
</dbReference>
<evidence type="ECO:0000313" key="2">
    <source>
        <dbReference type="Proteomes" id="UP001143856"/>
    </source>
</evidence>
<accession>A0ACC1MGC8</accession>
<reference evidence="1" key="1">
    <citation type="submission" date="2022-10" db="EMBL/GenBank/DDBJ databases">
        <title>Genome Sequence of Xylaria curta.</title>
        <authorList>
            <person name="Buettner E."/>
        </authorList>
    </citation>
    <scope>NUCLEOTIDE SEQUENCE</scope>
    <source>
        <strain evidence="1">Babe10</strain>
    </source>
</reference>
<sequence>MRQTSPIQHHHDPIRGSGRFSLRSLSPVGSTVRRESDTSFTTPSPRSIKRTLRSNGDSGHEAKRSSIHFPLFARSTKSPPRGSKWTSKLKDSSDEDEQISATFQSRIHDSSDEEESRSRPSKGEGSIGKAVLPSSATAPSLSRPAPVPEVEEDSPELPDSDDDFMPSPLRTPQSRTINSDLASHLGTGAQGRELLVRLPWVGPGPAAVDSPLRLHPLRSRPKTDAVPC</sequence>
<gene>
    <name evidence="1" type="ORF">NUW58_g10837</name>
</gene>
<name>A0ACC1MGC8_9PEZI</name>
<proteinExistence type="predicted"/>
<organism evidence="1 2">
    <name type="scientific">Xylaria curta</name>
    <dbReference type="NCBI Taxonomy" id="42375"/>
    <lineage>
        <taxon>Eukaryota</taxon>
        <taxon>Fungi</taxon>
        <taxon>Dikarya</taxon>
        <taxon>Ascomycota</taxon>
        <taxon>Pezizomycotina</taxon>
        <taxon>Sordariomycetes</taxon>
        <taxon>Xylariomycetidae</taxon>
        <taxon>Xylariales</taxon>
        <taxon>Xylariaceae</taxon>
        <taxon>Xylaria</taxon>
    </lineage>
</organism>
<evidence type="ECO:0000313" key="1">
    <source>
        <dbReference type="EMBL" id="KAJ2965701.1"/>
    </source>
</evidence>
<dbReference type="Proteomes" id="UP001143856">
    <property type="component" value="Unassembled WGS sequence"/>
</dbReference>
<protein>
    <submittedName>
        <fullName evidence="1">Uncharacterized protein</fullName>
    </submittedName>
</protein>
<keyword evidence="2" id="KW-1185">Reference proteome</keyword>
<comment type="caution">
    <text evidence="1">The sequence shown here is derived from an EMBL/GenBank/DDBJ whole genome shotgun (WGS) entry which is preliminary data.</text>
</comment>